<keyword evidence="3" id="KW-1185">Reference proteome</keyword>
<organism evidence="2 3">
    <name type="scientific">Timema podura</name>
    <name type="common">Walking stick</name>
    <dbReference type="NCBI Taxonomy" id="61482"/>
    <lineage>
        <taxon>Eukaryota</taxon>
        <taxon>Metazoa</taxon>
        <taxon>Ecdysozoa</taxon>
        <taxon>Arthropoda</taxon>
        <taxon>Hexapoda</taxon>
        <taxon>Insecta</taxon>
        <taxon>Pterygota</taxon>
        <taxon>Neoptera</taxon>
        <taxon>Polyneoptera</taxon>
        <taxon>Phasmatodea</taxon>
        <taxon>Timematodea</taxon>
        <taxon>Timematoidea</taxon>
        <taxon>Timematidae</taxon>
        <taxon>Timema</taxon>
    </lineage>
</organism>
<feature type="compositionally biased region" description="Acidic residues" evidence="1">
    <location>
        <begin position="48"/>
        <end position="61"/>
    </location>
</feature>
<comment type="caution">
    <text evidence="2">The sequence shown here is derived from an EMBL/GenBank/DDBJ whole genome shotgun (WGS) entry which is preliminary data.</text>
</comment>
<evidence type="ECO:0000313" key="2">
    <source>
        <dbReference type="EMBL" id="CAG2056457.1"/>
    </source>
</evidence>
<accession>A0ABN7NSB8</accession>
<dbReference type="EMBL" id="CAJPIN010003862">
    <property type="protein sequence ID" value="CAG2056457.1"/>
    <property type="molecule type" value="Genomic_DNA"/>
</dbReference>
<gene>
    <name evidence="2" type="ORF">TPAB3V08_LOCUS3449</name>
</gene>
<reference evidence="2" key="1">
    <citation type="submission" date="2021-03" db="EMBL/GenBank/DDBJ databases">
        <authorList>
            <person name="Tran Van P."/>
        </authorList>
    </citation>
    <scope>NUCLEOTIDE SEQUENCE</scope>
</reference>
<evidence type="ECO:0008006" key="4">
    <source>
        <dbReference type="Google" id="ProtNLM"/>
    </source>
</evidence>
<evidence type="ECO:0000256" key="1">
    <source>
        <dbReference type="SAM" id="MobiDB-lite"/>
    </source>
</evidence>
<feature type="region of interest" description="Disordered" evidence="1">
    <location>
        <begin position="44"/>
        <end position="75"/>
    </location>
</feature>
<dbReference type="Proteomes" id="UP001153148">
    <property type="component" value="Unassembled WGS sequence"/>
</dbReference>
<evidence type="ECO:0000313" key="3">
    <source>
        <dbReference type="Proteomes" id="UP001153148"/>
    </source>
</evidence>
<proteinExistence type="predicted"/>
<protein>
    <recommendedName>
        <fullName evidence="4">Secreted protein</fullName>
    </recommendedName>
</protein>
<sequence length="75" mass="8032">MAVCLTLMAGRTGVVGGSLMIGALIETHCSLAFVVLSGVSLHSTNLCDDNDNDNDDDDDDDKLMSRKMNGKRRCV</sequence>
<name>A0ABN7NSB8_TIMPD</name>